<sequence>MRISGNPSKRRKGPSRKELRKETKKLIKNKNRSVVRQTSQKQEVFSKRDQNDKKRRNENTEDTRNVSVEKKRRYEEDDEEFGDMKMEKLAKKNPALYELLNEEKNKNNDEEDDKMIKYYGKKLKIKDKKKVPKGFVEDGFEDLFNFLNEFEEKNPNEEDEEVFSEEDEDVSGTGEDEESEEDGESDSEDDLESDQDDVSVDDDEEESNLEDDESSEEDDEVFEDEEFHGFDDDEAAEEEKPSGEPKGKYVPPHLRKQPSTKSEEYLRLQRQINGHLNRLSDSNMEPIFQQLETFYQSNPRHDVTEILHNIITNNILGPTLMLDAFVLNYSTLISLLYHTIGIDIGASLVQLLVEKFETEWSSLPPSVTDDECISDKKCLNICSFLSHLFTLNVVSSIIIFDILNLIQSRLQESDMELILKILKLCGFQLRSEDPSGLKSFIQNIQEKFKSIPQSTRAKFLMESINDIKNNKKKRIFDDSMIMTMLKFIRNTVKNRSSTLSEPLRVSLEDIHQIQTKGKWWLVGASWAGNEAKPDDTYKAIHNQATEKLMEKARMMGMNTDVRKSIFVILMSSEDFVDAFDRFLKLNLKDKQQRDIIRVILRCCGNEKIFNPYYAHLSLRFCQQNHAFKITFQYSFWDFFKELSTEKVILRRISNMAKLLAFLFGNGGLSLSILKTIAFERLDKQTLLFLQILFVQFFTKHSHDSISKAFKNVSAIRDLLDLREGIAYFLTKFMGQELSVPVSDPALLSKNVRMVKKIIETGEAALFQ</sequence>
<dbReference type="EMBL" id="KE560897">
    <property type="protein sequence ID" value="EPZ35014.1"/>
    <property type="molecule type" value="Genomic_DNA"/>
</dbReference>
<dbReference type="OrthoDB" id="361797at2759"/>
<dbReference type="SUPFAM" id="SSF48371">
    <property type="entry name" value="ARM repeat"/>
    <property type="match status" value="1"/>
</dbReference>
<dbReference type="Pfam" id="PF02854">
    <property type="entry name" value="MIF4G"/>
    <property type="match status" value="1"/>
</dbReference>
<dbReference type="GO" id="GO:0005730">
    <property type="term" value="C:nucleolus"/>
    <property type="evidence" value="ECO:0007669"/>
    <property type="project" value="UniProtKB-SubCell"/>
</dbReference>
<keyword evidence="6" id="KW-0648">Protein biosynthesis</keyword>
<evidence type="ECO:0000259" key="5">
    <source>
        <dbReference type="PROSITE" id="PS51366"/>
    </source>
</evidence>
<keyword evidence="6" id="KW-0396">Initiation factor</keyword>
<feature type="compositionally biased region" description="Basic and acidic residues" evidence="4">
    <location>
        <begin position="238"/>
        <end position="247"/>
    </location>
</feature>
<reference evidence="6 8" key="1">
    <citation type="journal article" date="2013" name="Curr. Biol.">
        <title>Shared signatures of parasitism and phylogenomics unite Cryptomycota and microsporidia.</title>
        <authorList>
            <person name="James T.Y."/>
            <person name="Pelin A."/>
            <person name="Bonen L."/>
            <person name="Ahrendt S."/>
            <person name="Sain D."/>
            <person name="Corradi N."/>
            <person name="Stajich J.E."/>
        </authorList>
    </citation>
    <scope>NUCLEOTIDE SEQUENCE [LARGE SCALE GENOMIC DNA]</scope>
    <source>
        <strain evidence="6">CSF55</strain>
        <strain evidence="6">CSF55</strain>
    </source>
</reference>
<dbReference type="AlphaFoldDB" id="A0A075AXY8"/>
<dbReference type="SMART" id="SM00544">
    <property type="entry name" value="MA3"/>
    <property type="match status" value="1"/>
</dbReference>
<keyword evidence="3" id="KW-0539">Nucleus</keyword>
<evidence type="ECO:0000313" key="6">
    <source>
        <dbReference type="EMBL" id="EPZ35014.1"/>
    </source>
</evidence>
<accession>A0A075AXY8</accession>
<organism evidence="6 8">
    <name type="scientific">Rozella allomycis (strain CSF55)</name>
    <dbReference type="NCBI Taxonomy" id="988480"/>
    <lineage>
        <taxon>Eukaryota</taxon>
        <taxon>Fungi</taxon>
        <taxon>Fungi incertae sedis</taxon>
        <taxon>Cryptomycota</taxon>
        <taxon>Cryptomycota incertae sedis</taxon>
        <taxon>Rozella</taxon>
    </lineage>
</organism>
<evidence type="ECO:0000256" key="3">
    <source>
        <dbReference type="ARBA" id="ARBA00023242"/>
    </source>
</evidence>
<dbReference type="HOGENOM" id="CLU_006786_2_2_1"/>
<gene>
    <name evidence="6" type="ORF">O9G_003200</name>
    <name evidence="7" type="ORF">ROZALSC1DRAFT_29466</name>
</gene>
<feature type="compositionally biased region" description="Basic and acidic residues" evidence="4">
    <location>
        <begin position="15"/>
        <end position="25"/>
    </location>
</feature>
<evidence type="ECO:0000313" key="9">
    <source>
        <dbReference type="Proteomes" id="UP000281549"/>
    </source>
</evidence>
<dbReference type="Proteomes" id="UP000281549">
    <property type="component" value="Unassembled WGS sequence"/>
</dbReference>
<dbReference type="InterPro" id="IPR003891">
    <property type="entry name" value="Initiation_fac_eIF4g_MI"/>
</dbReference>
<dbReference type="PANTHER" id="PTHR18034:SF4">
    <property type="entry name" value="NUCLEOLAR MIF4G DOMAIN-CONTAINING PROTEIN 1"/>
    <property type="match status" value="1"/>
</dbReference>
<dbReference type="SMART" id="SM00543">
    <property type="entry name" value="MIF4G"/>
    <property type="match status" value="1"/>
</dbReference>
<dbReference type="OMA" id="FMVDILN"/>
<dbReference type="GO" id="GO:0042274">
    <property type="term" value="P:ribosomal small subunit biogenesis"/>
    <property type="evidence" value="ECO:0007669"/>
    <property type="project" value="TreeGrafter"/>
</dbReference>
<dbReference type="Pfam" id="PF02847">
    <property type="entry name" value="MA3"/>
    <property type="match status" value="1"/>
</dbReference>
<dbReference type="Gene3D" id="1.25.40.180">
    <property type="match status" value="1"/>
</dbReference>
<reference evidence="9" key="2">
    <citation type="journal article" date="2018" name="Nat. Microbiol.">
        <title>Leveraging single-cell genomics to expand the fungal tree of life.</title>
        <authorList>
            <person name="Ahrendt S.R."/>
            <person name="Quandt C.A."/>
            <person name="Ciobanu D."/>
            <person name="Clum A."/>
            <person name="Salamov A."/>
            <person name="Andreopoulos B."/>
            <person name="Cheng J.F."/>
            <person name="Woyke T."/>
            <person name="Pelin A."/>
            <person name="Henrissat B."/>
            <person name="Reynolds N.K."/>
            <person name="Benny G.L."/>
            <person name="Smith M.E."/>
            <person name="James T.Y."/>
            <person name="Grigoriev I.V."/>
        </authorList>
    </citation>
    <scope>NUCLEOTIDE SEQUENCE [LARGE SCALE GENOMIC DNA]</scope>
    <source>
        <strain evidence="9">CSF55</strain>
    </source>
</reference>
<keyword evidence="8" id="KW-1185">Reference proteome</keyword>
<dbReference type="Proteomes" id="UP000030755">
    <property type="component" value="Unassembled WGS sequence"/>
</dbReference>
<comment type="similarity">
    <text evidence="2">Belongs to the CWC22 family.</text>
</comment>
<evidence type="ECO:0000256" key="2">
    <source>
        <dbReference type="ARBA" id="ARBA00006856"/>
    </source>
</evidence>
<feature type="region of interest" description="Disordered" evidence="4">
    <location>
        <begin position="149"/>
        <end position="262"/>
    </location>
</feature>
<dbReference type="PANTHER" id="PTHR18034">
    <property type="entry name" value="CELL CYCLE CONTROL PROTEIN CWF22-RELATED"/>
    <property type="match status" value="1"/>
</dbReference>
<evidence type="ECO:0000313" key="7">
    <source>
        <dbReference type="EMBL" id="RKP18886.1"/>
    </source>
</evidence>
<dbReference type="STRING" id="988480.A0A075AXY8"/>
<dbReference type="GO" id="GO:0003743">
    <property type="term" value="F:translation initiation factor activity"/>
    <property type="evidence" value="ECO:0007669"/>
    <property type="project" value="UniProtKB-KW"/>
</dbReference>
<dbReference type="PROSITE" id="PS51366">
    <property type="entry name" value="MI"/>
    <property type="match status" value="1"/>
</dbReference>
<feature type="region of interest" description="Disordered" evidence="4">
    <location>
        <begin position="1"/>
        <end position="81"/>
    </location>
</feature>
<feature type="compositionally biased region" description="Acidic residues" evidence="4">
    <location>
        <begin position="157"/>
        <end position="237"/>
    </location>
</feature>
<evidence type="ECO:0000313" key="8">
    <source>
        <dbReference type="Proteomes" id="UP000030755"/>
    </source>
</evidence>
<dbReference type="InterPro" id="IPR003890">
    <property type="entry name" value="MIF4G-like_typ-3"/>
</dbReference>
<dbReference type="EMBL" id="ML005343">
    <property type="protein sequence ID" value="RKP18886.1"/>
    <property type="molecule type" value="Genomic_DNA"/>
</dbReference>
<feature type="compositionally biased region" description="Polar residues" evidence="4">
    <location>
        <begin position="34"/>
        <end position="43"/>
    </location>
</feature>
<reference evidence="7" key="3">
    <citation type="submission" date="2018-08" db="EMBL/GenBank/DDBJ databases">
        <title>Leveraging single-cell genomics to expand the Fungal Tree of Life.</title>
        <authorList>
            <consortium name="DOE Joint Genome Institute"/>
            <person name="Ahrendt S.R."/>
            <person name="Quandt C.A."/>
            <person name="Ciobanu D."/>
            <person name="Clum A."/>
            <person name="Salamov A."/>
            <person name="Andreopoulos B."/>
            <person name="Cheng J.-F."/>
            <person name="Woyke T."/>
            <person name="Pelin A."/>
            <person name="Henrissat B."/>
            <person name="Reynolds N."/>
            <person name="Benny G.L."/>
            <person name="Smith M.E."/>
            <person name="James T.Y."/>
            <person name="Grigoriev I.V."/>
        </authorList>
    </citation>
    <scope>NUCLEOTIDE SEQUENCE</scope>
    <source>
        <strain evidence="7">CSF55</strain>
    </source>
</reference>
<feature type="domain" description="MI" evidence="5">
    <location>
        <begin position="560"/>
        <end position="678"/>
    </location>
</feature>
<dbReference type="InterPro" id="IPR050781">
    <property type="entry name" value="CWC22_splicing_factor"/>
</dbReference>
<feature type="compositionally biased region" description="Basic and acidic residues" evidence="4">
    <location>
        <begin position="44"/>
        <end position="75"/>
    </location>
</feature>
<name>A0A075AXY8_ROZAC</name>
<proteinExistence type="inferred from homology"/>
<evidence type="ECO:0000256" key="4">
    <source>
        <dbReference type="SAM" id="MobiDB-lite"/>
    </source>
</evidence>
<dbReference type="GO" id="GO:0003723">
    <property type="term" value="F:RNA binding"/>
    <property type="evidence" value="ECO:0007669"/>
    <property type="project" value="InterPro"/>
</dbReference>
<evidence type="ECO:0000256" key="1">
    <source>
        <dbReference type="ARBA" id="ARBA00004604"/>
    </source>
</evidence>
<comment type="subcellular location">
    <subcellularLocation>
        <location evidence="1">Nucleus</location>
        <location evidence="1">Nucleolus</location>
    </subcellularLocation>
</comment>
<protein>
    <submittedName>
        <fullName evidence="6">Initiation factor eIF-4 gamma, MA3 domain-containing protein</fullName>
    </submittedName>
</protein>
<dbReference type="InterPro" id="IPR016024">
    <property type="entry name" value="ARM-type_fold"/>
</dbReference>